<sequence length="164" mass="17576">MAAWARKAAALGIVAAVGAGCGEPAPEEPGPAAAEVTVVRGDEVYPVTAEITGWEVRPHPQVPERGDAVNFTYRFRGDSMFTGPHAQKVKLLVCAVDARGRVLVCMAVFNDGINDVWLGPAPGLSRTAEVLLLPDQMYAGTHAHDPKDHDGYVPPRWPDRGDRI</sequence>
<feature type="compositionally biased region" description="Basic and acidic residues" evidence="1">
    <location>
        <begin position="142"/>
        <end position="164"/>
    </location>
</feature>
<evidence type="ECO:0000313" key="2">
    <source>
        <dbReference type="EMBL" id="QBI55419.1"/>
    </source>
</evidence>
<evidence type="ECO:0000256" key="1">
    <source>
        <dbReference type="SAM" id="MobiDB-lite"/>
    </source>
</evidence>
<evidence type="ECO:0000313" key="3">
    <source>
        <dbReference type="Proteomes" id="UP000292235"/>
    </source>
</evidence>
<protein>
    <recommendedName>
        <fullName evidence="4">Lipoprotein</fullName>
    </recommendedName>
</protein>
<name>A0A4P6Q899_9ACTN</name>
<evidence type="ECO:0008006" key="4">
    <source>
        <dbReference type="Google" id="ProtNLM"/>
    </source>
</evidence>
<proteinExistence type="predicted"/>
<dbReference type="Proteomes" id="UP000292235">
    <property type="component" value="Chromosome"/>
</dbReference>
<dbReference type="PROSITE" id="PS51257">
    <property type="entry name" value="PROKAR_LIPOPROTEIN"/>
    <property type="match status" value="1"/>
</dbReference>
<dbReference type="KEGG" id="strr:EKD16_18275"/>
<keyword evidence="3" id="KW-1185">Reference proteome</keyword>
<dbReference type="RefSeq" id="WP_165498456.1">
    <property type="nucleotide sequence ID" value="NZ_CP036455.1"/>
</dbReference>
<gene>
    <name evidence="2" type="ORF">EKD16_18275</name>
</gene>
<organism evidence="2 3">
    <name type="scientific">Streptomonospora litoralis</name>
    <dbReference type="NCBI Taxonomy" id="2498135"/>
    <lineage>
        <taxon>Bacteria</taxon>
        <taxon>Bacillati</taxon>
        <taxon>Actinomycetota</taxon>
        <taxon>Actinomycetes</taxon>
        <taxon>Streptosporangiales</taxon>
        <taxon>Nocardiopsidaceae</taxon>
        <taxon>Streptomonospora</taxon>
    </lineage>
</organism>
<accession>A0A4P6Q899</accession>
<dbReference type="AlphaFoldDB" id="A0A4P6Q899"/>
<feature type="region of interest" description="Disordered" evidence="1">
    <location>
        <begin position="141"/>
        <end position="164"/>
    </location>
</feature>
<dbReference type="EMBL" id="CP036455">
    <property type="protein sequence ID" value="QBI55419.1"/>
    <property type="molecule type" value="Genomic_DNA"/>
</dbReference>
<reference evidence="2 3" key="1">
    <citation type="submission" date="2019-02" db="EMBL/GenBank/DDBJ databases">
        <authorList>
            <person name="Khodamoradi S."/>
            <person name="Hahnke R.L."/>
            <person name="Kaempfer P."/>
            <person name="Schumann P."/>
            <person name="Rohde M."/>
            <person name="Steinert M."/>
            <person name="Luzhetskyy A."/>
            <person name="Wink J."/>
            <person name="Ruckert C."/>
        </authorList>
    </citation>
    <scope>NUCLEOTIDE SEQUENCE [LARGE SCALE GENOMIC DNA]</scope>
    <source>
        <strain evidence="2 3">M2</strain>
    </source>
</reference>